<dbReference type="GO" id="GO:0016740">
    <property type="term" value="F:transferase activity"/>
    <property type="evidence" value="ECO:0007669"/>
    <property type="project" value="UniProtKB-KW"/>
</dbReference>
<gene>
    <name evidence="1" type="ORF">MGWOODY_Clf2985</name>
</gene>
<keyword evidence="1" id="KW-0808">Transferase</keyword>
<sequence length="69" mass="7980">MVEHGFTSMGLHRISSWCIAENGASIGVLRNLGMREEGRLRENEFLKGRWWDALVFGLLMEEWVGSTRR</sequence>
<dbReference type="EMBL" id="FAXA01000464">
    <property type="protein sequence ID" value="CUV05735.1"/>
    <property type="molecule type" value="Genomic_DNA"/>
</dbReference>
<dbReference type="Gene3D" id="3.40.630.30">
    <property type="match status" value="1"/>
</dbReference>
<dbReference type="SUPFAM" id="SSF55729">
    <property type="entry name" value="Acyl-CoA N-acyltransferases (Nat)"/>
    <property type="match status" value="1"/>
</dbReference>
<dbReference type="AlphaFoldDB" id="A0A170QBK2"/>
<reference evidence="1" key="1">
    <citation type="submission" date="2015-10" db="EMBL/GenBank/DDBJ databases">
        <authorList>
            <person name="Gilbert D.G."/>
        </authorList>
    </citation>
    <scope>NUCLEOTIDE SEQUENCE</scope>
</reference>
<protein>
    <submittedName>
        <fullName evidence="1">Acetyltransferase</fullName>
    </submittedName>
</protein>
<name>A0A170QBK2_9ZZZZ</name>
<dbReference type="InterPro" id="IPR016181">
    <property type="entry name" value="Acyl_CoA_acyltransferase"/>
</dbReference>
<proteinExistence type="predicted"/>
<evidence type="ECO:0000313" key="1">
    <source>
        <dbReference type="EMBL" id="CUV05735.1"/>
    </source>
</evidence>
<accession>A0A170QBK2</accession>
<organism evidence="1">
    <name type="scientific">hydrothermal vent metagenome</name>
    <dbReference type="NCBI Taxonomy" id="652676"/>
    <lineage>
        <taxon>unclassified sequences</taxon>
        <taxon>metagenomes</taxon>
        <taxon>ecological metagenomes</taxon>
    </lineage>
</organism>